<evidence type="ECO:0000313" key="2">
    <source>
        <dbReference type="Proteomes" id="UP000249661"/>
    </source>
</evidence>
<accession>A0ACD1H3X4</accession>
<proteinExistence type="predicted"/>
<evidence type="ECO:0000313" key="1">
    <source>
        <dbReference type="EMBL" id="RAH68477.1"/>
    </source>
</evidence>
<dbReference type="EMBL" id="KZ824966">
    <property type="protein sequence ID" value="RAH68477.1"/>
    <property type="molecule type" value="Genomic_DNA"/>
</dbReference>
<gene>
    <name evidence="1" type="ORF">BO66DRAFT_126045</name>
</gene>
<dbReference type="Proteomes" id="UP000249661">
    <property type="component" value="Unassembled WGS sequence"/>
</dbReference>
<keyword evidence="2" id="KW-1185">Reference proteome</keyword>
<name>A0ACD1H3X4_9EURO</name>
<organism evidence="1 2">
    <name type="scientific">Aspergillus aculeatinus CBS 121060</name>
    <dbReference type="NCBI Taxonomy" id="1448322"/>
    <lineage>
        <taxon>Eukaryota</taxon>
        <taxon>Fungi</taxon>
        <taxon>Dikarya</taxon>
        <taxon>Ascomycota</taxon>
        <taxon>Pezizomycotina</taxon>
        <taxon>Eurotiomycetes</taxon>
        <taxon>Eurotiomycetidae</taxon>
        <taxon>Eurotiales</taxon>
        <taxon>Aspergillaceae</taxon>
        <taxon>Aspergillus</taxon>
        <taxon>Aspergillus subgen. Circumdati</taxon>
    </lineage>
</organism>
<protein>
    <submittedName>
        <fullName evidence="1">Uncharacterized protein</fullName>
    </submittedName>
</protein>
<sequence length="188" mass="21351">MLVVKHQEIHLAHPQLSGVLQDLGPGSGTVEASTRILVACLKYLSSSEFGKWKEGPKRWATPELQDARFLDTEFNFAQYAALYLEQHFGSVVITEAIKSQVKEILTNPLSYRRIAVARWAASNLFERPDRCHPSVLPLMVGMRLHTWVLENPSAFPKDHTNDMSTVVSAAWEAARYRQRDLLKELLDH</sequence>
<reference evidence="1" key="1">
    <citation type="submission" date="2018-02" db="EMBL/GenBank/DDBJ databases">
        <title>The genomes of Aspergillus section Nigri reveals drivers in fungal speciation.</title>
        <authorList>
            <consortium name="DOE Joint Genome Institute"/>
            <person name="Vesth T.C."/>
            <person name="Nybo J."/>
            <person name="Theobald S."/>
            <person name="Brandl J."/>
            <person name="Frisvad J.C."/>
            <person name="Nielsen K.F."/>
            <person name="Lyhne E.K."/>
            <person name="Kogle M.E."/>
            <person name="Kuo A."/>
            <person name="Riley R."/>
            <person name="Clum A."/>
            <person name="Nolan M."/>
            <person name="Lipzen A."/>
            <person name="Salamov A."/>
            <person name="Henrissat B."/>
            <person name="Wiebenga A."/>
            <person name="De vries R.P."/>
            <person name="Grigoriev I.V."/>
            <person name="Mortensen U.H."/>
            <person name="Andersen M.R."/>
            <person name="Baker S.E."/>
        </authorList>
    </citation>
    <scope>NUCLEOTIDE SEQUENCE</scope>
    <source>
        <strain evidence="1">CBS 121060</strain>
    </source>
</reference>